<protein>
    <recommendedName>
        <fullName evidence="1">Polysaccharide pyruvyl transferase domain-containing protein</fullName>
    </recommendedName>
</protein>
<reference evidence="2" key="1">
    <citation type="journal article" date="2014" name="Front. Microbiol.">
        <title>High frequency of phylogenetically diverse reductive dehalogenase-homologous genes in deep subseafloor sedimentary metagenomes.</title>
        <authorList>
            <person name="Kawai M."/>
            <person name="Futagami T."/>
            <person name="Toyoda A."/>
            <person name="Takaki Y."/>
            <person name="Nishi S."/>
            <person name="Hori S."/>
            <person name="Arai W."/>
            <person name="Tsubouchi T."/>
            <person name="Morono Y."/>
            <person name="Uchiyama I."/>
            <person name="Ito T."/>
            <person name="Fujiyama A."/>
            <person name="Inagaki F."/>
            <person name="Takami H."/>
        </authorList>
    </citation>
    <scope>NUCLEOTIDE SEQUENCE</scope>
    <source>
        <strain evidence="2">Expedition CK06-06</strain>
    </source>
</reference>
<feature type="non-terminal residue" evidence="2">
    <location>
        <position position="101"/>
    </location>
</feature>
<dbReference type="InterPro" id="IPR007345">
    <property type="entry name" value="Polysacch_pyruvyl_Trfase"/>
</dbReference>
<dbReference type="Pfam" id="PF04230">
    <property type="entry name" value="PS_pyruv_trans"/>
    <property type="match status" value="1"/>
</dbReference>
<gene>
    <name evidence="2" type="ORF">S06H3_03891</name>
</gene>
<sequence>MNAQVIKSIEIPIVLYGIGYIRNLGDKELTKEQIESIRLLNKRAKLTSVRDGYTGKFLRDLGISDVHVIGDPAIFLDSEKTNQVVLDESKIKIGINVAWGD</sequence>
<feature type="domain" description="Polysaccharide pyruvyl transferase" evidence="1">
    <location>
        <begin position="3"/>
        <end position="85"/>
    </location>
</feature>
<dbReference type="AlphaFoldDB" id="X1JIY1"/>
<comment type="caution">
    <text evidence="2">The sequence shown here is derived from an EMBL/GenBank/DDBJ whole genome shotgun (WGS) entry which is preliminary data.</text>
</comment>
<proteinExistence type="predicted"/>
<organism evidence="2">
    <name type="scientific">marine sediment metagenome</name>
    <dbReference type="NCBI Taxonomy" id="412755"/>
    <lineage>
        <taxon>unclassified sequences</taxon>
        <taxon>metagenomes</taxon>
        <taxon>ecological metagenomes</taxon>
    </lineage>
</organism>
<name>X1JIY1_9ZZZZ</name>
<dbReference type="EMBL" id="BARV01001316">
    <property type="protein sequence ID" value="GAH94686.1"/>
    <property type="molecule type" value="Genomic_DNA"/>
</dbReference>
<evidence type="ECO:0000313" key="2">
    <source>
        <dbReference type="EMBL" id="GAH94686.1"/>
    </source>
</evidence>
<accession>X1JIY1</accession>
<evidence type="ECO:0000259" key="1">
    <source>
        <dbReference type="Pfam" id="PF04230"/>
    </source>
</evidence>